<keyword evidence="3" id="KW-1185">Reference proteome</keyword>
<keyword evidence="1" id="KW-1133">Transmembrane helix</keyword>
<comment type="caution">
    <text evidence="2">The sequence shown here is derived from an EMBL/GenBank/DDBJ whole genome shotgun (WGS) entry which is preliminary data.</text>
</comment>
<accession>A0A0D6MK81</accession>
<evidence type="ECO:0000313" key="2">
    <source>
        <dbReference type="EMBL" id="GAN54042.1"/>
    </source>
</evidence>
<feature type="transmembrane region" description="Helical" evidence="1">
    <location>
        <begin position="172"/>
        <end position="189"/>
    </location>
</feature>
<dbReference type="STRING" id="1231623.Tasa_015_031"/>
<feature type="transmembrane region" description="Helical" evidence="1">
    <location>
        <begin position="119"/>
        <end position="137"/>
    </location>
</feature>
<feature type="transmembrane region" description="Helical" evidence="1">
    <location>
        <begin position="314"/>
        <end position="330"/>
    </location>
</feature>
<sequence>MKGRVAAVAPRLAMAFLSACVGLFYLWAWSVSPERPVAPVLTSGWWHNYDQTHYMRSALAFAHGDLAPASHWYLPLYPLLAAPFVWLGIADPFLPLNLGCLIASVVLTAALCSRLAPDLRGAGLIGAVCFALCELVPPPIRAVWVTPWTSTLATPLTLAALLAFLSWLQRPRALAAFGCGFFGALVGSGRPIDGALILAALGLGALVATGLRRIDRRTCVRSILTYGGGVIVGALPVFGLYLAIWGLHESPYVQSSAQIGFAARLIPLHWVELMISPKPALPVGQGMIATLPFVLTGLLGLASAIVTGRHLRDMVMGGTILGSTLLYLSYRDLHAPGLWDYHNIHYFKWAFGLLGFYSLFLIRDVVRRPAALLWLVPLAALLTCWRATPEPLVTTGRVTGPAAVALDVAPMGVMDAIAVPADGRIDQFYFGAHHLTIGSHLVAPIADFKAFAIPGGVMLQPLRPWPAGRLDIGFEDGIHVRGAPWRGRIILLPALPCWGTDWPRACIEHTMLPPPAIPAGIAISPAAPTADGMAASGWFDPEGNGRWTRGNVAVLRFRPAVRPRGDIVVRLDTSAIAAGTPSPVRFSLEDDRRALGHWQYPDGKPHELVLHVPHGDIPPDGTINLFIDVSNPTPPHDIFPGSDDVRPLGIFVRSVAWDDVHRPE</sequence>
<proteinExistence type="predicted"/>
<feature type="transmembrane region" description="Helical" evidence="1">
    <location>
        <begin position="346"/>
        <end position="362"/>
    </location>
</feature>
<dbReference type="Proteomes" id="UP000032679">
    <property type="component" value="Unassembled WGS sequence"/>
</dbReference>
<reference evidence="2 3" key="1">
    <citation type="submission" date="2012-10" db="EMBL/GenBank/DDBJ databases">
        <title>Genome sequencing of Tanticharoenia sakaeratensis NBRC 103193.</title>
        <authorList>
            <person name="Azuma Y."/>
            <person name="Hadano H."/>
            <person name="Hirakawa H."/>
            <person name="Matsushita K."/>
        </authorList>
    </citation>
    <scope>NUCLEOTIDE SEQUENCE [LARGE SCALE GENOMIC DNA]</scope>
    <source>
        <strain evidence="2 3">NBRC 103193</strain>
    </source>
</reference>
<dbReference type="RefSeq" id="WP_048848579.1">
    <property type="nucleotide sequence ID" value="NZ_BALE01000015.1"/>
</dbReference>
<feature type="transmembrane region" description="Helical" evidence="1">
    <location>
        <begin position="286"/>
        <end position="307"/>
    </location>
</feature>
<keyword evidence="1" id="KW-0812">Transmembrane</keyword>
<evidence type="ECO:0000313" key="3">
    <source>
        <dbReference type="Proteomes" id="UP000032679"/>
    </source>
</evidence>
<feature type="transmembrane region" description="Helical" evidence="1">
    <location>
        <begin position="195"/>
        <end position="211"/>
    </location>
</feature>
<dbReference type="EMBL" id="BALE01000015">
    <property type="protein sequence ID" value="GAN54042.1"/>
    <property type="molecule type" value="Genomic_DNA"/>
</dbReference>
<dbReference type="AlphaFoldDB" id="A0A0D6MK81"/>
<protein>
    <submittedName>
        <fullName evidence="2">Uncharacterized protein</fullName>
    </submittedName>
</protein>
<feature type="transmembrane region" description="Helical" evidence="1">
    <location>
        <begin position="143"/>
        <end position="165"/>
    </location>
</feature>
<feature type="transmembrane region" description="Helical" evidence="1">
    <location>
        <begin position="12"/>
        <end position="30"/>
    </location>
</feature>
<organism evidence="2 3">
    <name type="scientific">Tanticharoenia sakaeratensis NBRC 103193</name>
    <dbReference type="NCBI Taxonomy" id="1231623"/>
    <lineage>
        <taxon>Bacteria</taxon>
        <taxon>Pseudomonadati</taxon>
        <taxon>Pseudomonadota</taxon>
        <taxon>Alphaproteobacteria</taxon>
        <taxon>Acetobacterales</taxon>
        <taxon>Acetobacteraceae</taxon>
        <taxon>Tanticharoenia</taxon>
    </lineage>
</organism>
<keyword evidence="1" id="KW-0472">Membrane</keyword>
<name>A0A0D6MK81_9PROT</name>
<dbReference type="OrthoDB" id="8448482at2"/>
<feature type="transmembrane region" description="Helical" evidence="1">
    <location>
        <begin position="93"/>
        <end position="112"/>
    </location>
</feature>
<evidence type="ECO:0000256" key="1">
    <source>
        <dbReference type="SAM" id="Phobius"/>
    </source>
</evidence>
<feature type="transmembrane region" description="Helical" evidence="1">
    <location>
        <begin position="369"/>
        <end position="388"/>
    </location>
</feature>
<gene>
    <name evidence="2" type="ORF">Tasa_015_031</name>
</gene>
<feature type="transmembrane region" description="Helical" evidence="1">
    <location>
        <begin position="223"/>
        <end position="244"/>
    </location>
</feature>